<dbReference type="PROSITE" id="PS50102">
    <property type="entry name" value="RRM"/>
    <property type="match status" value="1"/>
</dbReference>
<evidence type="ECO:0000256" key="1">
    <source>
        <dbReference type="PROSITE-ProRule" id="PRU00176"/>
    </source>
</evidence>
<reference evidence="3" key="1">
    <citation type="submission" date="2021-01" db="EMBL/GenBank/DDBJ databases">
        <authorList>
            <person name="Corre E."/>
            <person name="Pelletier E."/>
            <person name="Niang G."/>
            <person name="Scheremetjew M."/>
            <person name="Finn R."/>
            <person name="Kale V."/>
            <person name="Holt S."/>
            <person name="Cochrane G."/>
            <person name="Meng A."/>
            <person name="Brown T."/>
            <person name="Cohen L."/>
        </authorList>
    </citation>
    <scope>NUCLEOTIDE SEQUENCE</scope>
    <source>
        <strain evidence="3">CCMP3105</strain>
    </source>
</reference>
<dbReference type="InterPro" id="IPR000504">
    <property type="entry name" value="RRM_dom"/>
</dbReference>
<dbReference type="InterPro" id="IPR007201">
    <property type="entry name" value="Mei2-like_Rrm_C"/>
</dbReference>
<dbReference type="Pfam" id="PF04059">
    <property type="entry name" value="RRM_2"/>
    <property type="match status" value="1"/>
</dbReference>
<keyword evidence="1" id="KW-0694">RNA-binding</keyword>
<organism evidence="3">
    <name type="scientific">Alexandrium monilatum</name>
    <dbReference type="NCBI Taxonomy" id="311494"/>
    <lineage>
        <taxon>Eukaryota</taxon>
        <taxon>Sar</taxon>
        <taxon>Alveolata</taxon>
        <taxon>Dinophyceae</taxon>
        <taxon>Gonyaulacales</taxon>
        <taxon>Pyrocystaceae</taxon>
        <taxon>Alexandrium</taxon>
    </lineage>
</organism>
<proteinExistence type="predicted"/>
<evidence type="ECO:0000259" key="2">
    <source>
        <dbReference type="PROSITE" id="PS50102"/>
    </source>
</evidence>
<dbReference type="InterPro" id="IPR012677">
    <property type="entry name" value="Nucleotide-bd_a/b_plait_sf"/>
</dbReference>
<accession>A0A7S4UAM4</accession>
<evidence type="ECO:0000313" key="3">
    <source>
        <dbReference type="EMBL" id="CAE4564064.1"/>
    </source>
</evidence>
<dbReference type="Gene3D" id="3.30.70.330">
    <property type="match status" value="1"/>
</dbReference>
<dbReference type="EMBL" id="HBNR01005510">
    <property type="protein sequence ID" value="CAE4564064.1"/>
    <property type="molecule type" value="Transcribed_RNA"/>
</dbReference>
<dbReference type="AlphaFoldDB" id="A0A7S4UAM4"/>
<name>A0A7S4UAM4_9DINO</name>
<dbReference type="GO" id="GO:0003723">
    <property type="term" value="F:RNA binding"/>
    <property type="evidence" value="ECO:0007669"/>
    <property type="project" value="UniProtKB-UniRule"/>
</dbReference>
<sequence>MVSELPDPPGAVPIMLAPVCEAAAADARESEGAFAAGLWREEAGSSAIFDASWDTLAHPTDWIALHSSARGVGRAWADPSGAGDFVGEDPLGASFPQAAEVAAADGWYWGDAYSGEWPEAWACAPGDWMPRPDGGSTYASGAGGWDYSQDVRRGWQSTPGGGQWEGTWHPLQEWDEQRNRPIRRYRPSRWGRSHMFVPRHQNLEEKFRDSSATKKVTTLMIRNVPNRYCRSLFMQELDSLGFRGKYNFVYLPMDNATHWNVGYAFVNFEDPADAERCVHIMEGHEFARYKQRRRVAQVSVAHIQGLERNLAHYSASAVSSLPLAGSRPWVRHRRQFADADGDESDQKAHCIPDQGHTMEAFIMRKIMADKASGHEGGSAASSSVGRVADAARSVASDTDIVATDEDLQRWERDMIGSLLDEEEQPSGMQDDAARVL</sequence>
<protein>
    <recommendedName>
        <fullName evidence="2">RRM domain-containing protein</fullName>
    </recommendedName>
</protein>
<dbReference type="InterPro" id="IPR035979">
    <property type="entry name" value="RBD_domain_sf"/>
</dbReference>
<dbReference type="SUPFAM" id="SSF54928">
    <property type="entry name" value="RNA-binding domain, RBD"/>
    <property type="match status" value="1"/>
</dbReference>
<gene>
    <name evidence="3" type="ORF">AMON00008_LOCUS3683</name>
</gene>
<feature type="domain" description="RRM" evidence="2">
    <location>
        <begin position="217"/>
        <end position="303"/>
    </location>
</feature>